<evidence type="ECO:0000256" key="4">
    <source>
        <dbReference type="ARBA" id="ARBA00012297"/>
    </source>
</evidence>
<keyword evidence="11" id="KW-0325">Glycoprotein</keyword>
<keyword evidence="18" id="KW-1185">Reference proteome</keyword>
<keyword evidence="10" id="KW-1015">Disulfide bond</keyword>
<dbReference type="GO" id="GO:0046274">
    <property type="term" value="P:lignin catabolic process"/>
    <property type="evidence" value="ECO:0007669"/>
    <property type="project" value="UniProtKB-KW"/>
</dbReference>
<name>A0A6A6EWH4_9PEZI</name>
<feature type="signal peptide" evidence="13">
    <location>
        <begin position="1"/>
        <end position="16"/>
    </location>
</feature>
<keyword evidence="6 13" id="KW-0732">Signal</keyword>
<dbReference type="InterPro" id="IPR002355">
    <property type="entry name" value="Cu_oxidase_Cu_BS"/>
</dbReference>
<keyword evidence="9" id="KW-0186">Copper</keyword>
<dbReference type="InterPro" id="IPR001117">
    <property type="entry name" value="Cu-oxidase_2nd"/>
</dbReference>
<dbReference type="Pfam" id="PF07731">
    <property type="entry name" value="Cu-oxidase_2"/>
    <property type="match status" value="1"/>
</dbReference>
<dbReference type="OrthoDB" id="2121828at2759"/>
<evidence type="ECO:0000256" key="6">
    <source>
        <dbReference type="ARBA" id="ARBA00022729"/>
    </source>
</evidence>
<dbReference type="EC" id="1.10.3.2" evidence="4"/>
<comment type="catalytic activity">
    <reaction evidence="1">
        <text>4 hydroquinone + O2 = 4 benzosemiquinone + 2 H2O</text>
        <dbReference type="Rhea" id="RHEA:11276"/>
        <dbReference type="ChEBI" id="CHEBI:15377"/>
        <dbReference type="ChEBI" id="CHEBI:15379"/>
        <dbReference type="ChEBI" id="CHEBI:17594"/>
        <dbReference type="ChEBI" id="CHEBI:17977"/>
        <dbReference type="EC" id="1.10.3.2"/>
    </reaction>
</comment>
<dbReference type="Proteomes" id="UP000800200">
    <property type="component" value="Unassembled WGS sequence"/>
</dbReference>
<gene>
    <name evidence="17" type="ORF">K469DRAFT_543638</name>
</gene>
<evidence type="ECO:0000256" key="2">
    <source>
        <dbReference type="ARBA" id="ARBA00001935"/>
    </source>
</evidence>
<evidence type="ECO:0000256" key="9">
    <source>
        <dbReference type="ARBA" id="ARBA00023008"/>
    </source>
</evidence>
<dbReference type="CDD" id="cd13901">
    <property type="entry name" value="CuRO_3_MaLCC_like"/>
    <property type="match status" value="1"/>
</dbReference>
<dbReference type="PANTHER" id="PTHR11709:SF502">
    <property type="entry name" value="MULTICOPPER OXIDASE"/>
    <property type="match status" value="1"/>
</dbReference>
<evidence type="ECO:0000256" key="13">
    <source>
        <dbReference type="SAM" id="SignalP"/>
    </source>
</evidence>
<feature type="domain" description="Plastocyanin-like" evidence="15">
    <location>
        <begin position="432"/>
        <end position="549"/>
    </location>
</feature>
<sequence length="584" mass="63597">MPLLHTLFLLFTAAAAVPAPQAESSSPASSSSVTTTLVSSSVTASASSTSSAAASVCSGNTASDRSVWCDYSIDTDWYTDGPDTGVTVEYWLEVTNVTLAPDGVDRIVLAVNGTVPGPTIEANWGDTVVIHVTNSLANNGSGIHWHGIRQNYTNQEDGVPSITQCPIAPGDFLTYTWKATQYGTSWYHSHYSLQAWEGVFGPIVIHGPATADYDEELDTVMLVDWSHDTVDSLYSYAQTQGPPTMDTGLINGMNEYNGSGSRYEATFESGKKYLIRLINGAIDTHFKFSIDNHNITVIASDFVPITPFTTDVLDITMGQRYDIIVEANQDTADYWMRAIPQAACSSNGDSDNIRAIIRYDNSSTSDPTTSAWDYTDACDDVDLSNLVPYLSQTVTDPTGSDLTVSVTTNSENLFKWQIGLESMAVQWAEPSLLQIYEGNATFEDDDCVYELPDANTWVYWVIEAAIPVPHPIHLHGHDFFILAAEQSASYDSSVTLNLDNPPRRDVANLPASGYLVIAFLTDNPGVWLMHCHIGWHTSEGLALQFVERESEIPALVNYDSANATCAAWDSWVAESGIVEEDSGV</sequence>
<keyword evidence="8" id="KW-0560">Oxidoreductase</keyword>
<feature type="domain" description="Plastocyanin-like" evidence="14">
    <location>
        <begin position="219"/>
        <end position="362"/>
    </location>
</feature>
<dbReference type="SUPFAM" id="SSF49503">
    <property type="entry name" value="Cupredoxins"/>
    <property type="match status" value="3"/>
</dbReference>
<dbReference type="CDD" id="cd13854">
    <property type="entry name" value="CuRO_1_MaLCC_like"/>
    <property type="match status" value="1"/>
</dbReference>
<dbReference type="GO" id="GO:0052716">
    <property type="term" value="F:hydroquinone:oxygen oxidoreductase activity"/>
    <property type="evidence" value="ECO:0007669"/>
    <property type="project" value="UniProtKB-EC"/>
</dbReference>
<keyword evidence="5" id="KW-0479">Metal-binding</keyword>
<evidence type="ECO:0000256" key="3">
    <source>
        <dbReference type="ARBA" id="ARBA00010609"/>
    </source>
</evidence>
<keyword evidence="12" id="KW-0439">Lignin degradation</keyword>
<evidence type="ECO:0000313" key="18">
    <source>
        <dbReference type="Proteomes" id="UP000800200"/>
    </source>
</evidence>
<evidence type="ECO:0000259" key="15">
    <source>
        <dbReference type="Pfam" id="PF07731"/>
    </source>
</evidence>
<evidence type="ECO:0000313" key="17">
    <source>
        <dbReference type="EMBL" id="KAF2195362.1"/>
    </source>
</evidence>
<proteinExistence type="inferred from homology"/>
<dbReference type="FunFam" id="2.60.40.420:FF:000038">
    <property type="entry name" value="Extracellular dihydrogeodin oxidase/laccase"/>
    <property type="match status" value="1"/>
</dbReference>
<dbReference type="PANTHER" id="PTHR11709">
    <property type="entry name" value="MULTI-COPPER OXIDASE"/>
    <property type="match status" value="1"/>
</dbReference>
<feature type="domain" description="Plastocyanin-like" evidence="16">
    <location>
        <begin position="94"/>
        <end position="208"/>
    </location>
</feature>
<reference evidence="17" key="1">
    <citation type="journal article" date="2020" name="Stud. Mycol.">
        <title>101 Dothideomycetes genomes: a test case for predicting lifestyles and emergence of pathogens.</title>
        <authorList>
            <person name="Haridas S."/>
            <person name="Albert R."/>
            <person name="Binder M."/>
            <person name="Bloem J."/>
            <person name="Labutti K."/>
            <person name="Salamov A."/>
            <person name="Andreopoulos B."/>
            <person name="Baker S."/>
            <person name="Barry K."/>
            <person name="Bills G."/>
            <person name="Bluhm B."/>
            <person name="Cannon C."/>
            <person name="Castanera R."/>
            <person name="Culley D."/>
            <person name="Daum C."/>
            <person name="Ezra D."/>
            <person name="Gonzalez J."/>
            <person name="Henrissat B."/>
            <person name="Kuo A."/>
            <person name="Liang C."/>
            <person name="Lipzen A."/>
            <person name="Lutzoni F."/>
            <person name="Magnuson J."/>
            <person name="Mondo S."/>
            <person name="Nolan M."/>
            <person name="Ohm R."/>
            <person name="Pangilinan J."/>
            <person name="Park H.-J."/>
            <person name="Ramirez L."/>
            <person name="Alfaro M."/>
            <person name="Sun H."/>
            <person name="Tritt A."/>
            <person name="Yoshinaga Y."/>
            <person name="Zwiers L.-H."/>
            <person name="Turgeon B."/>
            <person name="Goodwin S."/>
            <person name="Spatafora J."/>
            <person name="Crous P."/>
            <person name="Grigoriev I."/>
        </authorList>
    </citation>
    <scope>NUCLEOTIDE SEQUENCE</scope>
    <source>
        <strain evidence="17">CBS 207.26</strain>
    </source>
</reference>
<evidence type="ECO:0000259" key="14">
    <source>
        <dbReference type="Pfam" id="PF00394"/>
    </source>
</evidence>
<dbReference type="InterPro" id="IPR008972">
    <property type="entry name" value="Cupredoxin"/>
</dbReference>
<evidence type="ECO:0000256" key="1">
    <source>
        <dbReference type="ARBA" id="ARBA00000349"/>
    </source>
</evidence>
<comment type="cofactor">
    <cofactor evidence="2">
        <name>Cu cation</name>
        <dbReference type="ChEBI" id="CHEBI:23378"/>
    </cofactor>
</comment>
<keyword evidence="7" id="KW-0677">Repeat</keyword>
<accession>A0A6A6EWH4</accession>
<dbReference type="Gene3D" id="2.60.40.420">
    <property type="entry name" value="Cupredoxins - blue copper proteins"/>
    <property type="match status" value="3"/>
</dbReference>
<dbReference type="GO" id="GO:0005507">
    <property type="term" value="F:copper ion binding"/>
    <property type="evidence" value="ECO:0007669"/>
    <property type="project" value="InterPro"/>
</dbReference>
<dbReference type="Pfam" id="PF00394">
    <property type="entry name" value="Cu-oxidase"/>
    <property type="match status" value="1"/>
</dbReference>
<dbReference type="PROSITE" id="PS00079">
    <property type="entry name" value="MULTICOPPER_OXIDASE1"/>
    <property type="match status" value="1"/>
</dbReference>
<feature type="chain" id="PRO_5025486749" description="laccase" evidence="13">
    <location>
        <begin position="17"/>
        <end position="584"/>
    </location>
</feature>
<comment type="similarity">
    <text evidence="3">Belongs to the multicopper oxidase family.</text>
</comment>
<dbReference type="FunFam" id="2.60.40.420:FF:000046">
    <property type="entry name" value="Multicopper oxidase"/>
    <property type="match status" value="1"/>
</dbReference>
<evidence type="ECO:0000256" key="11">
    <source>
        <dbReference type="ARBA" id="ARBA00023180"/>
    </source>
</evidence>
<dbReference type="AlphaFoldDB" id="A0A6A6EWH4"/>
<evidence type="ECO:0000256" key="5">
    <source>
        <dbReference type="ARBA" id="ARBA00022723"/>
    </source>
</evidence>
<evidence type="ECO:0000256" key="12">
    <source>
        <dbReference type="ARBA" id="ARBA00023185"/>
    </source>
</evidence>
<dbReference type="InterPro" id="IPR033138">
    <property type="entry name" value="Cu_oxidase_CS"/>
</dbReference>
<dbReference type="CDD" id="cd13880">
    <property type="entry name" value="CuRO_2_MaLCC_like"/>
    <property type="match status" value="1"/>
</dbReference>
<organism evidence="17 18">
    <name type="scientific">Zopfia rhizophila CBS 207.26</name>
    <dbReference type="NCBI Taxonomy" id="1314779"/>
    <lineage>
        <taxon>Eukaryota</taxon>
        <taxon>Fungi</taxon>
        <taxon>Dikarya</taxon>
        <taxon>Ascomycota</taxon>
        <taxon>Pezizomycotina</taxon>
        <taxon>Dothideomycetes</taxon>
        <taxon>Dothideomycetes incertae sedis</taxon>
        <taxon>Zopfiaceae</taxon>
        <taxon>Zopfia</taxon>
    </lineage>
</organism>
<evidence type="ECO:0000256" key="8">
    <source>
        <dbReference type="ARBA" id="ARBA00023002"/>
    </source>
</evidence>
<evidence type="ECO:0000256" key="10">
    <source>
        <dbReference type="ARBA" id="ARBA00023157"/>
    </source>
</evidence>
<dbReference type="InterPro" id="IPR045087">
    <property type="entry name" value="Cu-oxidase_fam"/>
</dbReference>
<dbReference type="EMBL" id="ML994610">
    <property type="protein sequence ID" value="KAF2195362.1"/>
    <property type="molecule type" value="Genomic_DNA"/>
</dbReference>
<evidence type="ECO:0000256" key="7">
    <source>
        <dbReference type="ARBA" id="ARBA00022737"/>
    </source>
</evidence>
<dbReference type="PROSITE" id="PS00080">
    <property type="entry name" value="MULTICOPPER_OXIDASE2"/>
    <property type="match status" value="1"/>
</dbReference>
<evidence type="ECO:0000259" key="16">
    <source>
        <dbReference type="Pfam" id="PF07732"/>
    </source>
</evidence>
<protein>
    <recommendedName>
        <fullName evidence="4">laccase</fullName>
        <ecNumber evidence="4">1.10.3.2</ecNumber>
    </recommendedName>
</protein>
<dbReference type="FunFam" id="2.60.40.420:FF:000021">
    <property type="entry name" value="Extracellular dihydrogeodin oxidase/laccase"/>
    <property type="match status" value="1"/>
</dbReference>
<dbReference type="InterPro" id="IPR011707">
    <property type="entry name" value="Cu-oxidase-like_N"/>
</dbReference>
<dbReference type="Pfam" id="PF07732">
    <property type="entry name" value="Cu-oxidase_3"/>
    <property type="match status" value="1"/>
</dbReference>
<dbReference type="InterPro" id="IPR011706">
    <property type="entry name" value="Cu-oxidase_C"/>
</dbReference>